<dbReference type="InterPro" id="IPR020058">
    <property type="entry name" value="Glu/Gln-tRNA-synth_Ib_cat-dom"/>
</dbReference>
<dbReference type="InterPro" id="IPR000924">
    <property type="entry name" value="Glu/Gln-tRNA-synth"/>
</dbReference>
<evidence type="ECO:0000256" key="1">
    <source>
        <dbReference type="ARBA" id="ARBA00022598"/>
    </source>
</evidence>
<evidence type="ECO:0000259" key="5">
    <source>
        <dbReference type="Pfam" id="PF00749"/>
    </source>
</evidence>
<dbReference type="AlphaFoldDB" id="A0ABD0RUF8"/>
<dbReference type="EMBL" id="JAMKFB020000001">
    <property type="protein sequence ID" value="KAL0202172.1"/>
    <property type="molecule type" value="Genomic_DNA"/>
</dbReference>
<dbReference type="Gene3D" id="3.40.50.620">
    <property type="entry name" value="HUPs"/>
    <property type="match status" value="1"/>
</dbReference>
<feature type="non-terminal residue" evidence="6">
    <location>
        <position position="1"/>
    </location>
</feature>
<protein>
    <recommendedName>
        <fullName evidence="5">Glutamyl/glutaminyl-tRNA synthetase class Ib catalytic domain-containing protein</fullName>
    </recommendedName>
</protein>
<dbReference type="SUPFAM" id="SSF52374">
    <property type="entry name" value="Nucleotidylyl transferase"/>
    <property type="match status" value="1"/>
</dbReference>
<dbReference type="Proteomes" id="UP001529510">
    <property type="component" value="Unassembled WGS sequence"/>
</dbReference>
<comment type="caution">
    <text evidence="6">The sequence shown here is derived from an EMBL/GenBank/DDBJ whole genome shotgun (WGS) entry which is preliminary data.</text>
</comment>
<dbReference type="PANTHER" id="PTHR43311:SF2">
    <property type="entry name" value="GLUTAMATE--TRNA LIGASE, MITOCHONDRIAL-RELATED"/>
    <property type="match status" value="1"/>
</dbReference>
<dbReference type="PRINTS" id="PR00987">
    <property type="entry name" value="TRNASYNTHGLU"/>
</dbReference>
<accession>A0ABD0RUF8</accession>
<dbReference type="Pfam" id="PF00749">
    <property type="entry name" value="tRNA-synt_1c"/>
    <property type="match status" value="1"/>
</dbReference>
<evidence type="ECO:0000313" key="7">
    <source>
        <dbReference type="Proteomes" id="UP001529510"/>
    </source>
</evidence>
<dbReference type="InterPro" id="IPR049940">
    <property type="entry name" value="GluQ/Sye"/>
</dbReference>
<keyword evidence="7" id="KW-1185">Reference proteome</keyword>
<sequence>FLHLGGLRTALYNYLFAKQRGGAFILRLEDTDRTRLVPGAADAIEDMLEWA</sequence>
<proteinExistence type="predicted"/>
<keyword evidence="3" id="KW-0067">ATP-binding</keyword>
<organism evidence="6 7">
    <name type="scientific">Cirrhinus mrigala</name>
    <name type="common">Mrigala</name>
    <dbReference type="NCBI Taxonomy" id="683832"/>
    <lineage>
        <taxon>Eukaryota</taxon>
        <taxon>Metazoa</taxon>
        <taxon>Chordata</taxon>
        <taxon>Craniata</taxon>
        <taxon>Vertebrata</taxon>
        <taxon>Euteleostomi</taxon>
        <taxon>Actinopterygii</taxon>
        <taxon>Neopterygii</taxon>
        <taxon>Teleostei</taxon>
        <taxon>Ostariophysi</taxon>
        <taxon>Cypriniformes</taxon>
        <taxon>Cyprinidae</taxon>
        <taxon>Labeoninae</taxon>
        <taxon>Labeonini</taxon>
        <taxon>Cirrhinus</taxon>
    </lineage>
</organism>
<keyword evidence="1" id="KW-0436">Ligase</keyword>
<name>A0ABD0RUF8_CIRMR</name>
<evidence type="ECO:0000256" key="2">
    <source>
        <dbReference type="ARBA" id="ARBA00022741"/>
    </source>
</evidence>
<dbReference type="GO" id="GO:0004812">
    <property type="term" value="F:aminoacyl-tRNA ligase activity"/>
    <property type="evidence" value="ECO:0007669"/>
    <property type="project" value="UniProtKB-KW"/>
</dbReference>
<keyword evidence="2" id="KW-0547">Nucleotide-binding</keyword>
<feature type="domain" description="Glutamyl/glutaminyl-tRNA synthetase class Ib catalytic" evidence="5">
    <location>
        <begin position="1"/>
        <end position="50"/>
    </location>
</feature>
<evidence type="ECO:0000256" key="4">
    <source>
        <dbReference type="ARBA" id="ARBA00023146"/>
    </source>
</evidence>
<keyword evidence="4" id="KW-0030">Aminoacyl-tRNA synthetase</keyword>
<feature type="non-terminal residue" evidence="6">
    <location>
        <position position="51"/>
    </location>
</feature>
<dbReference type="InterPro" id="IPR014729">
    <property type="entry name" value="Rossmann-like_a/b/a_fold"/>
</dbReference>
<reference evidence="6 7" key="1">
    <citation type="submission" date="2024-05" db="EMBL/GenBank/DDBJ databases">
        <title>Genome sequencing and assembly of Indian major carp, Cirrhinus mrigala (Hamilton, 1822).</title>
        <authorList>
            <person name="Mohindra V."/>
            <person name="Chowdhury L.M."/>
            <person name="Lal K."/>
            <person name="Jena J.K."/>
        </authorList>
    </citation>
    <scope>NUCLEOTIDE SEQUENCE [LARGE SCALE GENOMIC DNA]</scope>
    <source>
        <strain evidence="6">CM1030</strain>
        <tissue evidence="6">Blood</tissue>
    </source>
</reference>
<evidence type="ECO:0000256" key="3">
    <source>
        <dbReference type="ARBA" id="ARBA00022840"/>
    </source>
</evidence>
<dbReference type="PANTHER" id="PTHR43311">
    <property type="entry name" value="GLUTAMATE--TRNA LIGASE"/>
    <property type="match status" value="1"/>
</dbReference>
<dbReference type="GO" id="GO:0005524">
    <property type="term" value="F:ATP binding"/>
    <property type="evidence" value="ECO:0007669"/>
    <property type="project" value="UniProtKB-KW"/>
</dbReference>
<evidence type="ECO:0000313" key="6">
    <source>
        <dbReference type="EMBL" id="KAL0202172.1"/>
    </source>
</evidence>
<gene>
    <name evidence="6" type="ORF">M9458_000190</name>
</gene>